<evidence type="ECO:0000313" key="8">
    <source>
        <dbReference type="EMBL" id="CAI4218949.1"/>
    </source>
</evidence>
<dbReference type="FunFam" id="1.20.1250.20:FF:000078">
    <property type="entry name" value="MFS maltose transporter, putative"/>
    <property type="match status" value="1"/>
</dbReference>
<accession>A0A9P1MD14</accession>
<dbReference type="AlphaFoldDB" id="A0A9P1MD14"/>
<dbReference type="InterPro" id="IPR036259">
    <property type="entry name" value="MFS_trans_sf"/>
</dbReference>
<dbReference type="Gene3D" id="1.20.1250.20">
    <property type="entry name" value="MFS general substrate transporter like domains"/>
    <property type="match status" value="1"/>
</dbReference>
<dbReference type="InterPro" id="IPR005828">
    <property type="entry name" value="MFS_sugar_transport-like"/>
</dbReference>
<dbReference type="Pfam" id="PF00083">
    <property type="entry name" value="Sugar_tr"/>
    <property type="match status" value="1"/>
</dbReference>
<reference evidence="8" key="1">
    <citation type="submission" date="2022-11" db="EMBL/GenBank/DDBJ databases">
        <authorList>
            <person name="Scott C."/>
            <person name="Bruce N."/>
        </authorList>
    </citation>
    <scope>NUCLEOTIDE SEQUENCE</scope>
</reference>
<evidence type="ECO:0000256" key="2">
    <source>
        <dbReference type="ARBA" id="ARBA00010992"/>
    </source>
</evidence>
<comment type="similarity">
    <text evidence="2">Belongs to the major facilitator superfamily. Sugar transporter (TC 2.A.1.1) family.</text>
</comment>
<keyword evidence="3 6" id="KW-0812">Transmembrane</keyword>
<evidence type="ECO:0000313" key="9">
    <source>
        <dbReference type="Proteomes" id="UP000838763"/>
    </source>
</evidence>
<feature type="transmembrane region" description="Helical" evidence="6">
    <location>
        <begin position="308"/>
        <end position="330"/>
    </location>
</feature>
<dbReference type="GO" id="GO:0016020">
    <property type="term" value="C:membrane"/>
    <property type="evidence" value="ECO:0007669"/>
    <property type="project" value="UniProtKB-SubCell"/>
</dbReference>
<feature type="transmembrane region" description="Helical" evidence="6">
    <location>
        <begin position="185"/>
        <end position="207"/>
    </location>
</feature>
<feature type="transmembrane region" description="Helical" evidence="6">
    <location>
        <begin position="273"/>
        <end position="296"/>
    </location>
</feature>
<dbReference type="PROSITE" id="PS00217">
    <property type="entry name" value="SUGAR_TRANSPORT_2"/>
    <property type="match status" value="1"/>
</dbReference>
<dbReference type="PANTHER" id="PTHR48022">
    <property type="entry name" value="PLASTIDIC GLUCOSE TRANSPORTER 4"/>
    <property type="match status" value="1"/>
</dbReference>
<feature type="transmembrane region" description="Helical" evidence="6">
    <location>
        <begin position="404"/>
        <end position="428"/>
    </location>
</feature>
<feature type="transmembrane region" description="Helical" evidence="6">
    <location>
        <begin position="154"/>
        <end position="173"/>
    </location>
</feature>
<dbReference type="SUPFAM" id="SSF103473">
    <property type="entry name" value="MFS general substrate transporter"/>
    <property type="match status" value="1"/>
</dbReference>
<keyword evidence="9" id="KW-1185">Reference proteome</keyword>
<comment type="subcellular location">
    <subcellularLocation>
        <location evidence="1">Membrane</location>
        <topology evidence="1">Multi-pass membrane protein</topology>
    </subcellularLocation>
</comment>
<dbReference type="PANTHER" id="PTHR48022:SF10">
    <property type="entry name" value="MAJOR FACILITATOR SUPERFAMILY (MFS) PROFILE DOMAIN-CONTAINING PROTEIN"/>
    <property type="match status" value="1"/>
</dbReference>
<keyword evidence="5 6" id="KW-0472">Membrane</keyword>
<feature type="domain" description="Major facilitator superfamily (MFS) profile" evidence="7">
    <location>
        <begin position="18"/>
        <end position="462"/>
    </location>
</feature>
<dbReference type="InterPro" id="IPR020846">
    <property type="entry name" value="MFS_dom"/>
</dbReference>
<sequence length="480" mass="52684">MSDDAEVTIRAHWKSFVACGVMALSPFQYGLDFGIIGGFQAMPGFLQIYGHPAPETVLGWNISTTRQQLISSLMTLGAFTTTGLAGIIAIKLGRRVSMWLSCLLCIVANVIMMTTTHIGALYVGRLVIGLANGGLIIFSQLYIQEVSPAKYRALFFNAFQFCVSLGTLIGTIIDWATAKRPDRSAYLIPLSVVFVIPVVLIIGIFFIPESPRWLIERGQSDKGRKSLDWLRPTSVEADQEATDIQRAIELERDTKDGISVLDMFKNPIDRRRTILSICVVSLQNVPGSMFIIPYKAYFLAIAKVSDPFAMSNVLSAIGLLGLIVGASLVVRYGRRRVLLIGGLLGCGTLQLAMAVTYDKHGGTPEAGKAIVALCSVFMFVYVGAIGPYSYLIGGELPSQRLRTYTFGLSSSIGFLLTWCITFTAPYFINPNSLGWGPKYGYIWFPSAMIGALWTFLFLPELKGRTLEEIDEMVFPPPSRS</sequence>
<name>A0A9P1MD14_9PEZI</name>
<proteinExistence type="inferred from homology"/>
<protein>
    <recommendedName>
        <fullName evidence="7">Major facilitator superfamily (MFS) profile domain-containing protein</fullName>
    </recommendedName>
</protein>
<evidence type="ECO:0000256" key="1">
    <source>
        <dbReference type="ARBA" id="ARBA00004141"/>
    </source>
</evidence>
<feature type="transmembrane region" description="Helical" evidence="6">
    <location>
        <begin position="69"/>
        <end position="90"/>
    </location>
</feature>
<dbReference type="Proteomes" id="UP000838763">
    <property type="component" value="Unassembled WGS sequence"/>
</dbReference>
<feature type="transmembrane region" description="Helical" evidence="6">
    <location>
        <begin position="337"/>
        <end position="357"/>
    </location>
</feature>
<feature type="transmembrane region" description="Helical" evidence="6">
    <location>
        <begin position="369"/>
        <end position="392"/>
    </location>
</feature>
<dbReference type="PROSITE" id="PS50850">
    <property type="entry name" value="MFS"/>
    <property type="match status" value="1"/>
</dbReference>
<feature type="transmembrane region" description="Helical" evidence="6">
    <location>
        <begin position="97"/>
        <end position="116"/>
    </location>
</feature>
<dbReference type="InterPro" id="IPR050360">
    <property type="entry name" value="MFS_Sugar_Transporters"/>
</dbReference>
<evidence type="ECO:0000256" key="5">
    <source>
        <dbReference type="ARBA" id="ARBA00023136"/>
    </source>
</evidence>
<dbReference type="EMBL" id="CALLCH030000019">
    <property type="protein sequence ID" value="CAI4218949.1"/>
    <property type="molecule type" value="Genomic_DNA"/>
</dbReference>
<organism evidence="8 9">
    <name type="scientific">Parascedosporium putredinis</name>
    <dbReference type="NCBI Taxonomy" id="1442378"/>
    <lineage>
        <taxon>Eukaryota</taxon>
        <taxon>Fungi</taxon>
        <taxon>Dikarya</taxon>
        <taxon>Ascomycota</taxon>
        <taxon>Pezizomycotina</taxon>
        <taxon>Sordariomycetes</taxon>
        <taxon>Hypocreomycetidae</taxon>
        <taxon>Microascales</taxon>
        <taxon>Microascaceae</taxon>
        <taxon>Parascedosporium</taxon>
    </lineage>
</organism>
<evidence type="ECO:0000256" key="4">
    <source>
        <dbReference type="ARBA" id="ARBA00022989"/>
    </source>
</evidence>
<feature type="transmembrane region" description="Helical" evidence="6">
    <location>
        <begin position="122"/>
        <end position="142"/>
    </location>
</feature>
<feature type="transmembrane region" description="Helical" evidence="6">
    <location>
        <begin position="440"/>
        <end position="458"/>
    </location>
</feature>
<evidence type="ECO:0000256" key="3">
    <source>
        <dbReference type="ARBA" id="ARBA00022692"/>
    </source>
</evidence>
<evidence type="ECO:0000256" key="6">
    <source>
        <dbReference type="SAM" id="Phobius"/>
    </source>
</evidence>
<evidence type="ECO:0000259" key="7">
    <source>
        <dbReference type="PROSITE" id="PS50850"/>
    </source>
</evidence>
<gene>
    <name evidence="8" type="ORF">PPNO1_LOCUS8519</name>
</gene>
<comment type="caution">
    <text evidence="8">The sequence shown here is derived from an EMBL/GenBank/DDBJ whole genome shotgun (WGS) entry which is preliminary data.</text>
</comment>
<keyword evidence="4 6" id="KW-1133">Transmembrane helix</keyword>
<dbReference type="InterPro" id="IPR005829">
    <property type="entry name" value="Sugar_transporter_CS"/>
</dbReference>
<dbReference type="OrthoDB" id="6612291at2759"/>
<dbReference type="GO" id="GO:0005351">
    <property type="term" value="F:carbohydrate:proton symporter activity"/>
    <property type="evidence" value="ECO:0007669"/>
    <property type="project" value="TreeGrafter"/>
</dbReference>